<dbReference type="Pfam" id="PF12796">
    <property type="entry name" value="Ank_2"/>
    <property type="match status" value="2"/>
</dbReference>
<dbReference type="InterPro" id="IPR036770">
    <property type="entry name" value="Ankyrin_rpt-contain_sf"/>
</dbReference>
<feature type="compositionally biased region" description="Basic and acidic residues" evidence="2">
    <location>
        <begin position="548"/>
        <end position="558"/>
    </location>
</feature>
<feature type="region of interest" description="Disordered" evidence="2">
    <location>
        <begin position="431"/>
        <end position="451"/>
    </location>
</feature>
<dbReference type="SUPFAM" id="SSF48403">
    <property type="entry name" value="Ankyrin repeat"/>
    <property type="match status" value="1"/>
</dbReference>
<evidence type="ECO:0000256" key="1">
    <source>
        <dbReference type="PROSITE-ProRule" id="PRU00023"/>
    </source>
</evidence>
<dbReference type="OrthoDB" id="432281at2759"/>
<feature type="compositionally biased region" description="Low complexity" evidence="2">
    <location>
        <begin position="536"/>
        <end position="546"/>
    </location>
</feature>
<comment type="caution">
    <text evidence="3">The sequence shown here is derived from an EMBL/GenBank/DDBJ whole genome shotgun (WGS) entry which is preliminary data.</text>
</comment>
<dbReference type="EMBL" id="CAKASE010000047">
    <property type="protein sequence ID" value="CAG9562036.1"/>
    <property type="molecule type" value="Genomic_DNA"/>
</dbReference>
<evidence type="ECO:0000313" key="4">
    <source>
        <dbReference type="Proteomes" id="UP000789524"/>
    </source>
</evidence>
<dbReference type="SMART" id="SM00248">
    <property type="entry name" value="ANK"/>
    <property type="match status" value="5"/>
</dbReference>
<keyword evidence="1" id="KW-0040">ANK repeat</keyword>
<feature type="repeat" description="ANK" evidence="1">
    <location>
        <begin position="343"/>
        <end position="376"/>
    </location>
</feature>
<feature type="compositionally biased region" description="Basic and acidic residues" evidence="2">
    <location>
        <begin position="494"/>
        <end position="515"/>
    </location>
</feature>
<name>A0A8J2QLG9_9NEOP</name>
<protein>
    <submittedName>
        <fullName evidence="3">(African queen) hypothetical protein</fullName>
    </submittedName>
</protein>
<proteinExistence type="predicted"/>
<organism evidence="3 4">
    <name type="scientific">Danaus chrysippus</name>
    <name type="common">African queen</name>
    <dbReference type="NCBI Taxonomy" id="151541"/>
    <lineage>
        <taxon>Eukaryota</taxon>
        <taxon>Metazoa</taxon>
        <taxon>Ecdysozoa</taxon>
        <taxon>Arthropoda</taxon>
        <taxon>Hexapoda</taxon>
        <taxon>Insecta</taxon>
        <taxon>Pterygota</taxon>
        <taxon>Neoptera</taxon>
        <taxon>Endopterygota</taxon>
        <taxon>Lepidoptera</taxon>
        <taxon>Glossata</taxon>
        <taxon>Ditrysia</taxon>
        <taxon>Papilionoidea</taxon>
        <taxon>Nymphalidae</taxon>
        <taxon>Danainae</taxon>
        <taxon>Danaini</taxon>
        <taxon>Danaina</taxon>
        <taxon>Danaus</taxon>
        <taxon>Anosia</taxon>
    </lineage>
</organism>
<reference evidence="3" key="1">
    <citation type="submission" date="2021-09" db="EMBL/GenBank/DDBJ databases">
        <authorList>
            <person name="Martin H S."/>
        </authorList>
    </citation>
    <scope>NUCLEOTIDE SEQUENCE</scope>
</reference>
<feature type="compositionally biased region" description="Basic and acidic residues" evidence="2">
    <location>
        <begin position="682"/>
        <end position="698"/>
    </location>
</feature>
<feature type="compositionally biased region" description="Low complexity" evidence="2">
    <location>
        <begin position="440"/>
        <end position="451"/>
    </location>
</feature>
<keyword evidence="4" id="KW-1185">Reference proteome</keyword>
<dbReference type="PANTHER" id="PTHR24172">
    <property type="entry name" value="ANK_REP_REGION DOMAIN-CONTAINING PROTEIN"/>
    <property type="match status" value="1"/>
</dbReference>
<dbReference type="InterPro" id="IPR002110">
    <property type="entry name" value="Ankyrin_rpt"/>
</dbReference>
<evidence type="ECO:0000256" key="2">
    <source>
        <dbReference type="SAM" id="MobiDB-lite"/>
    </source>
</evidence>
<feature type="compositionally biased region" description="Acidic residues" evidence="2">
    <location>
        <begin position="519"/>
        <end position="530"/>
    </location>
</feature>
<dbReference type="Proteomes" id="UP000789524">
    <property type="component" value="Unassembled WGS sequence"/>
</dbReference>
<sequence>MHDKNRLMESNARKHGTVVYKHCNAPRANEIIITLQAIAAVTQTKLRQWAISGPNCKLERAILAGHGRRLLEEEALPLSKYHINLIAKCNALHEAASKGSLLELQALLEGEYNHHKYVMCYDEAGVGLLHKAVFYNFIDIVEWLVKNYPQLVHQRDSLGRTPLHYTAASRSEGSASSLLECAGADRGARDAAGHTIAHYRTNLTQLALPDMPTRPSPPGLVIKRHNIRIWCHECDMGKLQRVVWEGQGARLLSEVSSQPVVKKFLEAVPYIMNTIRDIHNAVIQNDLEGLLKLTADPVPPHALSCRDSNNMTPMHKAAGLGHGGILKYIIERYPQGIKDVDNDGRTPLHYAALVKDDQHTYNTLLGSGADESAVDNKNKTPGYYINKSHDIDKNIFKTLPDAPRTPSNSYPPSWDWKILENDYTADLNKKFKKKNHRTSNENISSKSNTNTISESIETNNGVMKNSSTQELISSFPDLNENDKAEPETTETDENTTHKQEDARIEENSEIEKEVSNNEESSEIENNEDQDQNGSKNIENVDGNNEENVNEKDHNKEGEINDVIHNSNSDVNNTNEENEQDQKENNIVELNNEQEVKDTKNIDDTNNENIEDHNNIKEENDKNKSTEDDKDEVDDKDVNVDMNNTEKEDVVQNNDIHDSLEQNMNESKVDNELEENILGNDSQEDKTDNLNEDISKETNDVINEDLIVGRASSKTSNKEGNICRDNNEDDDDVQVQGSSYPEHHDIHTSSPTLKQKNTSAIRDKSRVSSGTTHQI</sequence>
<accession>A0A8J2QLG9</accession>
<dbReference type="AlphaFoldDB" id="A0A8J2QLG9"/>
<feature type="compositionally biased region" description="Basic and acidic residues" evidence="2">
    <location>
        <begin position="635"/>
        <end position="659"/>
    </location>
</feature>
<feature type="compositionally biased region" description="Polar residues" evidence="2">
    <location>
        <begin position="747"/>
        <end position="759"/>
    </location>
</feature>
<feature type="compositionally biased region" description="Basic and acidic residues" evidence="2">
    <location>
        <begin position="593"/>
        <end position="602"/>
    </location>
</feature>
<dbReference type="Gene3D" id="1.25.40.20">
    <property type="entry name" value="Ankyrin repeat-containing domain"/>
    <property type="match status" value="2"/>
</dbReference>
<evidence type="ECO:0000313" key="3">
    <source>
        <dbReference type="EMBL" id="CAG9562036.1"/>
    </source>
</evidence>
<dbReference type="PANTHER" id="PTHR24172:SF4">
    <property type="entry name" value="ANK_REP_REGION DOMAIN-CONTAINING PROTEIN"/>
    <property type="match status" value="1"/>
</dbReference>
<dbReference type="PROSITE" id="PS50297">
    <property type="entry name" value="ANK_REP_REGION"/>
    <property type="match status" value="1"/>
</dbReference>
<feature type="region of interest" description="Disordered" evidence="2">
    <location>
        <begin position="475"/>
        <end position="774"/>
    </location>
</feature>
<dbReference type="PROSITE" id="PS50088">
    <property type="entry name" value="ANK_REPEAT"/>
    <property type="match status" value="1"/>
</dbReference>
<gene>
    <name evidence="3" type="ORF">DCHRY22_LOCUS3447</name>
</gene>
<feature type="compositionally biased region" description="Basic and acidic residues" evidence="2">
    <location>
        <begin position="609"/>
        <end position="626"/>
    </location>
</feature>